<evidence type="ECO:0000313" key="7">
    <source>
        <dbReference type="EMBL" id="SCW64091.1"/>
    </source>
</evidence>
<reference evidence="8" key="1">
    <citation type="submission" date="2016-10" db="EMBL/GenBank/DDBJ databases">
        <authorList>
            <person name="Varghese N."/>
            <person name="Submissions S."/>
        </authorList>
    </citation>
    <scope>NUCLEOTIDE SEQUENCE [LARGE SCALE GENOMIC DNA]</scope>
    <source>
        <strain evidence="8">CGMCC 1.3431</strain>
    </source>
</reference>
<dbReference type="PANTHER" id="PTHR30329:SF21">
    <property type="entry name" value="LIPOPROTEIN YIAD-RELATED"/>
    <property type="match status" value="1"/>
</dbReference>
<gene>
    <name evidence="7" type="ORF">SAMN02927928_2424</name>
</gene>
<sequence length="293" mass="29917">MTVRAVWIAGFSSLAILSAVGLYRVLPAMEADLKSSVDKALAVKGLHQVKADVSGQAVTLKAANDTPEARAQLTQAQATLADVTMNEPVLPGGKLVNSPISAVQVVTPSVSSTVAEVPPAVSRAAVPAVKTPGIEIIHGDGATAVASLNSSAGDLPRVAGDNALDASTQAARSCDQDIAAAVSGRQVSYKPGTYDLTPESDALIGDVYKVVKTCPVQVRLTVSGYTDNLGDGMVNQTISQARAQAAADALIARGLAPDRVIVRGFGGALPVADNLTAEGRAKNRRVVFTVNAG</sequence>
<proteinExistence type="predicted"/>
<evidence type="ECO:0000256" key="5">
    <source>
        <dbReference type="SAM" id="Phobius"/>
    </source>
</evidence>
<dbReference type="PRINTS" id="PR01021">
    <property type="entry name" value="OMPADOMAIN"/>
</dbReference>
<dbReference type="InterPro" id="IPR050330">
    <property type="entry name" value="Bact_OuterMem_StrucFunc"/>
</dbReference>
<evidence type="ECO:0000313" key="8">
    <source>
        <dbReference type="Proteomes" id="UP000199150"/>
    </source>
</evidence>
<evidence type="ECO:0000256" key="3">
    <source>
        <dbReference type="ARBA" id="ARBA00023237"/>
    </source>
</evidence>
<evidence type="ECO:0000256" key="4">
    <source>
        <dbReference type="PROSITE-ProRule" id="PRU00473"/>
    </source>
</evidence>
<evidence type="ECO:0000259" key="6">
    <source>
        <dbReference type="PROSITE" id="PS51123"/>
    </source>
</evidence>
<keyword evidence="3" id="KW-0998">Cell outer membrane</keyword>
<dbReference type="InterPro" id="IPR036737">
    <property type="entry name" value="OmpA-like_sf"/>
</dbReference>
<dbReference type="InterPro" id="IPR006665">
    <property type="entry name" value="OmpA-like"/>
</dbReference>
<feature type="domain" description="OmpA-like" evidence="6">
    <location>
        <begin position="176"/>
        <end position="293"/>
    </location>
</feature>
<dbReference type="Proteomes" id="UP000199150">
    <property type="component" value="Unassembled WGS sequence"/>
</dbReference>
<dbReference type="SUPFAM" id="SSF103088">
    <property type="entry name" value="OmpA-like"/>
    <property type="match status" value="1"/>
</dbReference>
<keyword evidence="5" id="KW-1133">Transmembrane helix</keyword>
<dbReference type="PROSITE" id="PS51123">
    <property type="entry name" value="OMPA_2"/>
    <property type="match status" value="1"/>
</dbReference>
<evidence type="ECO:0000256" key="1">
    <source>
        <dbReference type="ARBA" id="ARBA00004442"/>
    </source>
</evidence>
<dbReference type="RefSeq" id="WP_090648172.1">
    <property type="nucleotide sequence ID" value="NZ_CBCRYE010000001.1"/>
</dbReference>
<dbReference type="InterPro" id="IPR006664">
    <property type="entry name" value="OMP_bac"/>
</dbReference>
<dbReference type="PANTHER" id="PTHR30329">
    <property type="entry name" value="STATOR ELEMENT OF FLAGELLAR MOTOR COMPLEX"/>
    <property type="match status" value="1"/>
</dbReference>
<dbReference type="Pfam" id="PF00691">
    <property type="entry name" value="OmpA"/>
    <property type="match status" value="1"/>
</dbReference>
<dbReference type="GO" id="GO:0009279">
    <property type="term" value="C:cell outer membrane"/>
    <property type="evidence" value="ECO:0007669"/>
    <property type="project" value="UniProtKB-SubCell"/>
</dbReference>
<keyword evidence="8" id="KW-1185">Reference proteome</keyword>
<organism evidence="7 8">
    <name type="scientific">Asticcacaulis taihuensis</name>
    <dbReference type="NCBI Taxonomy" id="260084"/>
    <lineage>
        <taxon>Bacteria</taxon>
        <taxon>Pseudomonadati</taxon>
        <taxon>Pseudomonadota</taxon>
        <taxon>Alphaproteobacteria</taxon>
        <taxon>Caulobacterales</taxon>
        <taxon>Caulobacteraceae</taxon>
        <taxon>Asticcacaulis</taxon>
    </lineage>
</organism>
<keyword evidence="5" id="KW-0812">Transmembrane</keyword>
<dbReference type="PRINTS" id="PR01023">
    <property type="entry name" value="NAFLGMOTY"/>
</dbReference>
<dbReference type="CDD" id="cd07185">
    <property type="entry name" value="OmpA_C-like"/>
    <property type="match status" value="1"/>
</dbReference>
<name>A0A1G4S4Z4_9CAUL</name>
<keyword evidence="2 4" id="KW-0472">Membrane</keyword>
<comment type="subcellular location">
    <subcellularLocation>
        <location evidence="1">Cell outer membrane</location>
    </subcellularLocation>
</comment>
<protein>
    <submittedName>
        <fullName evidence="7">Outer membrane protein OmpA</fullName>
    </submittedName>
</protein>
<dbReference type="STRING" id="260084.SAMN02927928_2424"/>
<evidence type="ECO:0000256" key="2">
    <source>
        <dbReference type="ARBA" id="ARBA00023136"/>
    </source>
</evidence>
<dbReference type="EMBL" id="FMTS01000003">
    <property type="protein sequence ID" value="SCW64091.1"/>
    <property type="molecule type" value="Genomic_DNA"/>
</dbReference>
<dbReference type="OrthoDB" id="9792021at2"/>
<dbReference type="Gene3D" id="3.30.1330.60">
    <property type="entry name" value="OmpA-like domain"/>
    <property type="match status" value="1"/>
</dbReference>
<accession>A0A1G4S4Z4</accession>
<feature type="transmembrane region" description="Helical" evidence="5">
    <location>
        <begin position="6"/>
        <end position="26"/>
    </location>
</feature>
<dbReference type="AlphaFoldDB" id="A0A1G4S4Z4"/>